<organism evidence="17 18">
    <name type="scientific">Plectus sambesii</name>
    <dbReference type="NCBI Taxonomy" id="2011161"/>
    <lineage>
        <taxon>Eukaryota</taxon>
        <taxon>Metazoa</taxon>
        <taxon>Ecdysozoa</taxon>
        <taxon>Nematoda</taxon>
        <taxon>Chromadorea</taxon>
        <taxon>Plectida</taxon>
        <taxon>Plectina</taxon>
        <taxon>Plectoidea</taxon>
        <taxon>Plectidae</taxon>
        <taxon>Plectus</taxon>
    </lineage>
</organism>
<keyword evidence="6" id="KW-0269">Exonuclease</keyword>
<accession>A0A914WVK5</accession>
<keyword evidence="5 12" id="KW-0347">Helicase</keyword>
<dbReference type="Gene3D" id="3.40.50.300">
    <property type="entry name" value="P-loop containing nucleotide triphosphate hydrolases"/>
    <property type="match status" value="3"/>
</dbReference>
<dbReference type="InterPro" id="IPR043136">
    <property type="entry name" value="B30.2/SPRY_sf"/>
</dbReference>
<evidence type="ECO:0000256" key="1">
    <source>
        <dbReference type="ARBA" id="ARBA00008765"/>
    </source>
</evidence>
<dbReference type="InterPro" id="IPR003877">
    <property type="entry name" value="SPRY_dom"/>
</dbReference>
<dbReference type="GO" id="GO:0003724">
    <property type="term" value="F:RNA helicase activity"/>
    <property type="evidence" value="ECO:0007669"/>
    <property type="project" value="UniProtKB-EC"/>
</dbReference>
<dbReference type="InterPro" id="IPR014001">
    <property type="entry name" value="Helicase_ATP-bd"/>
</dbReference>
<name>A0A914WVK5_9BILA</name>
<dbReference type="CDD" id="cd17938">
    <property type="entry name" value="DEADc_DDX1"/>
    <property type="match status" value="1"/>
</dbReference>
<comment type="catalytic activity">
    <reaction evidence="9 12">
        <text>ATP + H2O = ADP + phosphate + H(+)</text>
        <dbReference type="Rhea" id="RHEA:13065"/>
        <dbReference type="ChEBI" id="CHEBI:15377"/>
        <dbReference type="ChEBI" id="CHEBI:15378"/>
        <dbReference type="ChEBI" id="CHEBI:30616"/>
        <dbReference type="ChEBI" id="CHEBI:43474"/>
        <dbReference type="ChEBI" id="CHEBI:456216"/>
        <dbReference type="EC" id="3.6.4.13"/>
    </reaction>
</comment>
<dbReference type="PROSITE" id="PS51192">
    <property type="entry name" value="HELICASE_ATP_BIND_1"/>
    <property type="match status" value="1"/>
</dbReference>
<dbReference type="GO" id="GO:0003723">
    <property type="term" value="F:RNA binding"/>
    <property type="evidence" value="ECO:0007669"/>
    <property type="project" value="UniProtKB-UniRule"/>
</dbReference>
<dbReference type="FunFam" id="3.40.50.300:FF:000652">
    <property type="entry name" value="ATP-dependent RNA helicase DDX1"/>
    <property type="match status" value="1"/>
</dbReference>
<dbReference type="CDD" id="cd12873">
    <property type="entry name" value="SPRY_DDX1"/>
    <property type="match status" value="1"/>
</dbReference>
<dbReference type="SMART" id="SM00490">
    <property type="entry name" value="HELICc"/>
    <property type="match status" value="1"/>
</dbReference>
<evidence type="ECO:0000256" key="4">
    <source>
        <dbReference type="ARBA" id="ARBA00022801"/>
    </source>
</evidence>
<evidence type="ECO:0000313" key="17">
    <source>
        <dbReference type="Proteomes" id="UP000887566"/>
    </source>
</evidence>
<comment type="function">
    <text evidence="12">RNA helicase.</text>
</comment>
<dbReference type="InterPro" id="IPR027417">
    <property type="entry name" value="P-loop_NTPase"/>
</dbReference>
<feature type="domain" description="Helicase C-terminal" evidence="15">
    <location>
        <begin position="481"/>
        <end position="675"/>
    </location>
</feature>
<dbReference type="InterPro" id="IPR001650">
    <property type="entry name" value="Helicase_C-like"/>
</dbReference>
<dbReference type="FunFam" id="2.60.120.920:FF:000076">
    <property type="entry name" value="ATP-dependent RNA helicase DDX1"/>
    <property type="match status" value="1"/>
</dbReference>
<dbReference type="Pfam" id="PF00271">
    <property type="entry name" value="Helicase_C"/>
    <property type="match status" value="1"/>
</dbReference>
<dbReference type="CDD" id="cd18787">
    <property type="entry name" value="SF2_C_DEAD"/>
    <property type="match status" value="1"/>
</dbReference>
<reference evidence="18" key="1">
    <citation type="submission" date="2022-11" db="UniProtKB">
        <authorList>
            <consortium name="WormBaseParasite"/>
        </authorList>
    </citation>
    <scope>IDENTIFICATION</scope>
</reference>
<keyword evidence="2" id="KW-0540">Nuclease</keyword>
<evidence type="ECO:0000259" key="16">
    <source>
        <dbReference type="PROSITE" id="PS51195"/>
    </source>
</evidence>
<dbReference type="PROSITE" id="PS51194">
    <property type="entry name" value="HELICASE_CTER"/>
    <property type="match status" value="1"/>
</dbReference>
<feature type="domain" description="DEAD-box RNA helicase Q" evidence="16">
    <location>
        <begin position="2"/>
        <end position="30"/>
    </location>
</feature>
<dbReference type="GO" id="GO:0004527">
    <property type="term" value="F:exonuclease activity"/>
    <property type="evidence" value="ECO:0007669"/>
    <property type="project" value="UniProtKB-KW"/>
</dbReference>
<dbReference type="SMART" id="SM00449">
    <property type="entry name" value="SPRY"/>
    <property type="match status" value="1"/>
</dbReference>
<evidence type="ECO:0000256" key="3">
    <source>
        <dbReference type="ARBA" id="ARBA00022741"/>
    </source>
</evidence>
<keyword evidence="7 12" id="KW-0067">ATP-binding</keyword>
<dbReference type="Pfam" id="PF00270">
    <property type="entry name" value="DEAD"/>
    <property type="match status" value="2"/>
</dbReference>
<dbReference type="PROSITE" id="PS50188">
    <property type="entry name" value="B302_SPRY"/>
    <property type="match status" value="1"/>
</dbReference>
<evidence type="ECO:0000259" key="15">
    <source>
        <dbReference type="PROSITE" id="PS51194"/>
    </source>
</evidence>
<keyword evidence="17" id="KW-1185">Reference proteome</keyword>
<dbReference type="Proteomes" id="UP000887566">
    <property type="component" value="Unplaced"/>
</dbReference>
<comment type="similarity">
    <text evidence="1">Belongs to the DEAD box helicase family. DDX1 subfamily.</text>
</comment>
<dbReference type="GO" id="GO:0005524">
    <property type="term" value="F:ATP binding"/>
    <property type="evidence" value="ECO:0007669"/>
    <property type="project" value="UniProtKB-UniRule"/>
</dbReference>
<dbReference type="InterPro" id="IPR013320">
    <property type="entry name" value="ConA-like_dom_sf"/>
</dbReference>
<evidence type="ECO:0000256" key="12">
    <source>
        <dbReference type="RuleBase" id="RU365068"/>
    </source>
</evidence>
<feature type="domain" description="Helicase ATP-binding" evidence="14">
    <location>
        <begin position="254"/>
        <end position="426"/>
    </location>
</feature>
<feature type="short sequence motif" description="Q motif" evidence="11">
    <location>
        <begin position="2"/>
        <end position="30"/>
    </location>
</feature>
<dbReference type="InterPro" id="IPR014014">
    <property type="entry name" value="RNA_helicase_DEAD_Q_motif"/>
</dbReference>
<dbReference type="AlphaFoldDB" id="A0A914WVK5"/>
<dbReference type="InterPro" id="IPR011545">
    <property type="entry name" value="DEAD/DEAH_box_helicase_dom"/>
</dbReference>
<evidence type="ECO:0000256" key="2">
    <source>
        <dbReference type="ARBA" id="ARBA00022722"/>
    </source>
</evidence>
<keyword evidence="3 12" id="KW-0547">Nucleotide-binding</keyword>
<evidence type="ECO:0000256" key="11">
    <source>
        <dbReference type="PROSITE-ProRule" id="PRU00552"/>
    </source>
</evidence>
<dbReference type="WBParaSite" id="PSAMB.scaffold5001size12912.g25668.t1">
    <property type="protein sequence ID" value="PSAMB.scaffold5001size12912.g25668.t1"/>
    <property type="gene ID" value="PSAMB.scaffold5001size12912.g25668"/>
</dbReference>
<dbReference type="Gene3D" id="2.60.120.920">
    <property type="match status" value="1"/>
</dbReference>
<protein>
    <recommendedName>
        <fullName evidence="12">ATP-dependent RNA helicase</fullName>
        <ecNumber evidence="12">3.6.4.13</ecNumber>
    </recommendedName>
</protein>
<sequence>MTAFEEMGMLPELGRAVEDLDWTLPTDVQSEAIPAVLGGGDVLMAAETGSGKTGAFCLPVLQIVWEAMKDQQLGKTSKTRDVPIKEVNWMLNMFDRGSAMAIQPDGLLCQSRHPTEWHGSRCTFGVAGKGKYYYEATVTDDGLCRIGWSTPAASLDLGTDRQGFGFGGTGKKSFGKQFDDYGETFTLHDTIGCFIDLDKKEITYSKNGKVFPKAFDIPRDLHNSAFFPAVVIKNAEISFNFGATPFKHPPTDGYMGVNAAPEDKVVKSTMSGGPAPAAAPKKNAPMCIIIEPTRELAEQTHAQIDKFKKYLESPNIRNVLVIGSVPARDQQTEISKGSDIITGTPGRLEDFISTGALDLSQVRFFVLDEADALLSGGYTPLIDRMHRQIPKVTHDGKRLQMIVCSATLHNKDVKKLADKMMHFPQWVDLKGQDSVPDTVHHVVVPIDPKTDRRWMRLKQHVMTDGIHARDDLRPGSDAPETLSEAVKILKGEYVLQAIRQHKMDRCLIFCRTKLDCDNLESYLVQTSKDYTCVCLHSDRKPEERNANLQTFKDGKARFLICTDVAARGIDISGMPYVINVTLPDDKANYLHRIGRIGRAQRMGLAISLVSTVQEKVWYHSCSSKGKNCNNSRLTTQGGCAIWYDEQGLLGEVEEHLGVTIQQVDQEINVPMDEFDGKVVYGAKRLQTGE</sequence>
<evidence type="ECO:0000256" key="10">
    <source>
        <dbReference type="ARBA" id="ARBA00058016"/>
    </source>
</evidence>
<dbReference type="PROSITE" id="PS51195">
    <property type="entry name" value="Q_MOTIF"/>
    <property type="match status" value="1"/>
</dbReference>
<evidence type="ECO:0000256" key="5">
    <source>
        <dbReference type="ARBA" id="ARBA00022806"/>
    </source>
</evidence>
<evidence type="ECO:0000256" key="8">
    <source>
        <dbReference type="ARBA" id="ARBA00022884"/>
    </source>
</evidence>
<keyword evidence="4 12" id="KW-0378">Hydrolase</keyword>
<feature type="domain" description="B30.2/SPRY" evidence="13">
    <location>
        <begin position="69"/>
        <end position="246"/>
    </location>
</feature>
<evidence type="ECO:0000256" key="9">
    <source>
        <dbReference type="ARBA" id="ARBA00047984"/>
    </source>
</evidence>
<proteinExistence type="inferred from homology"/>
<evidence type="ECO:0000259" key="14">
    <source>
        <dbReference type="PROSITE" id="PS51192"/>
    </source>
</evidence>
<dbReference type="SUPFAM" id="SSF49899">
    <property type="entry name" value="Concanavalin A-like lectins/glucanases"/>
    <property type="match status" value="1"/>
</dbReference>
<dbReference type="Pfam" id="PF00622">
    <property type="entry name" value="SPRY"/>
    <property type="match status" value="1"/>
</dbReference>
<evidence type="ECO:0000313" key="18">
    <source>
        <dbReference type="WBParaSite" id="PSAMB.scaffold5001size12912.g25668.t1"/>
    </source>
</evidence>
<dbReference type="InterPro" id="IPR001870">
    <property type="entry name" value="B30.2/SPRY"/>
</dbReference>
<comment type="domain">
    <text evidence="12">The helicase domain is involved in the stimulation of RELA transcriptional activity.</text>
</comment>
<dbReference type="PANTHER" id="PTHR24031">
    <property type="entry name" value="RNA HELICASE"/>
    <property type="match status" value="1"/>
</dbReference>
<evidence type="ECO:0000259" key="13">
    <source>
        <dbReference type="PROSITE" id="PS50188"/>
    </source>
</evidence>
<keyword evidence="8 12" id="KW-0694">RNA-binding</keyword>
<dbReference type="SUPFAM" id="SSF52540">
    <property type="entry name" value="P-loop containing nucleoside triphosphate hydrolases"/>
    <property type="match status" value="2"/>
</dbReference>
<evidence type="ECO:0000256" key="6">
    <source>
        <dbReference type="ARBA" id="ARBA00022839"/>
    </source>
</evidence>
<dbReference type="SMART" id="SM00487">
    <property type="entry name" value="DEXDc"/>
    <property type="match status" value="1"/>
</dbReference>
<comment type="function">
    <text evidence="10">Acts as an ATP-dependent RNA helicase, able to unwind both RNA-RNA and RNA-DNA duplexes. Possesses 5' single-stranded RNA overhang nuclease activity.</text>
</comment>
<dbReference type="FunFam" id="3.40.50.300:FF:000708">
    <property type="entry name" value="ATP-dependent RNA helicase DDX1"/>
    <property type="match status" value="1"/>
</dbReference>
<dbReference type="EC" id="3.6.4.13" evidence="12"/>
<evidence type="ECO:0000256" key="7">
    <source>
        <dbReference type="ARBA" id="ARBA00022840"/>
    </source>
</evidence>